<dbReference type="Gene3D" id="3.20.20.80">
    <property type="entry name" value="Glycosidases"/>
    <property type="match status" value="1"/>
</dbReference>
<evidence type="ECO:0000256" key="5">
    <source>
        <dbReference type="ARBA" id="ARBA00023295"/>
    </source>
</evidence>
<organism evidence="9">
    <name type="scientific">bioreactor metagenome</name>
    <dbReference type="NCBI Taxonomy" id="1076179"/>
    <lineage>
        <taxon>unclassified sequences</taxon>
        <taxon>metagenomes</taxon>
        <taxon>ecological metagenomes</taxon>
    </lineage>
</organism>
<feature type="domain" description="GH29D-like beta-sandwich" evidence="8">
    <location>
        <begin position="558"/>
        <end position="612"/>
    </location>
</feature>
<name>A0A644WA20_9ZZZZ</name>
<dbReference type="Gene3D" id="3.30.379.10">
    <property type="entry name" value="Chitobiase/beta-hexosaminidase domain 2-like"/>
    <property type="match status" value="1"/>
</dbReference>
<dbReference type="EMBL" id="VSSQ01000742">
    <property type="protein sequence ID" value="MPM00640.1"/>
    <property type="molecule type" value="Genomic_DNA"/>
</dbReference>
<dbReference type="InterPro" id="IPR059177">
    <property type="entry name" value="GH29D-like_dom"/>
</dbReference>
<dbReference type="InterPro" id="IPR015882">
    <property type="entry name" value="HEX_bac_N"/>
</dbReference>
<keyword evidence="5" id="KW-0326">Glycosidase</keyword>
<dbReference type="InterPro" id="IPR017853">
    <property type="entry name" value="GH"/>
</dbReference>
<dbReference type="InterPro" id="IPR029018">
    <property type="entry name" value="Hex-like_dom2"/>
</dbReference>
<accession>A0A644WA20</accession>
<dbReference type="AlphaFoldDB" id="A0A644WA20"/>
<dbReference type="GO" id="GO:0030203">
    <property type="term" value="P:glycosaminoglycan metabolic process"/>
    <property type="evidence" value="ECO:0007669"/>
    <property type="project" value="TreeGrafter"/>
</dbReference>
<gene>
    <name evidence="9" type="ORF">SDC9_46868</name>
</gene>
<dbReference type="GO" id="GO:0004563">
    <property type="term" value="F:beta-N-acetylhexosaminidase activity"/>
    <property type="evidence" value="ECO:0007669"/>
    <property type="project" value="UniProtKB-EC"/>
</dbReference>
<evidence type="ECO:0000259" key="8">
    <source>
        <dbReference type="Pfam" id="PF13290"/>
    </source>
</evidence>
<evidence type="ECO:0000313" key="9">
    <source>
        <dbReference type="EMBL" id="MPM00640.1"/>
    </source>
</evidence>
<dbReference type="PANTHER" id="PTHR22600:SF57">
    <property type="entry name" value="BETA-N-ACETYLHEXOSAMINIDASE"/>
    <property type="match status" value="1"/>
</dbReference>
<dbReference type="GO" id="GO:0016020">
    <property type="term" value="C:membrane"/>
    <property type="evidence" value="ECO:0007669"/>
    <property type="project" value="TreeGrafter"/>
</dbReference>
<evidence type="ECO:0000256" key="4">
    <source>
        <dbReference type="ARBA" id="ARBA00022801"/>
    </source>
</evidence>
<reference evidence="9" key="1">
    <citation type="submission" date="2019-08" db="EMBL/GenBank/DDBJ databases">
        <authorList>
            <person name="Kucharzyk K."/>
            <person name="Murdoch R.W."/>
            <person name="Higgins S."/>
            <person name="Loffler F."/>
        </authorList>
    </citation>
    <scope>NUCLEOTIDE SEQUENCE</scope>
</reference>
<dbReference type="InterPro" id="IPR025705">
    <property type="entry name" value="Beta_hexosaminidase_sua/sub"/>
</dbReference>
<evidence type="ECO:0000256" key="1">
    <source>
        <dbReference type="ARBA" id="ARBA00001231"/>
    </source>
</evidence>
<sequence>MKRKIQVLSLLLLILSTICFGQNNIDIIPQPLSVKLNNNTTFKYDNNTKIICNVDSKEYSVAVYLHSQLESFNPSLKPILPKKDNPKYNISNSIIFVLSSDKTLGKEGYQIDIMNDRIILSANENAGFFYGCQTIIQMIMPSWTSSKGNISEFQSAEIPTGRIIDYPRFAYRGKHLDCARHFFSKEEVKQYIDLLAFHKLNTFHWHLTDDQGWRVEIKKYPKLQTIASKRKETLIGHYSDSPIRYDGQEYGGYYSQEDIKEIVEYAKQRYINIIPEIEMPGHALAALSAYPELGCRGDKYETATTWGVFEDVFCTKEETFVFIQNVLDEIVELFPSEYIHIGGDECPKKSWKECPVCQNRIKENNLKDEYELQSYFMNRIEKYLEAKGKKVIGWDEILEGGLKGKATIMSWQGEAGGVAAAKQGHDAIMSPTAFLYFDYYQGSAEVEPLGIGGFVPLKKVYDFEPVPKELNETQAKHIIGVQANTWTEYIPTFKHVQYMDMPRIAALSEIAWTKKEDKNYENFLKRLEKQIERYDYLGYNYATSHYSIQASTNWNAKKKQVEVTLYSPMPNSDIYYTTNNEEPTISSIRFSKPIIIKENTTLKARAISKKERKDNINNSEKLSSPLFSQRYTLNKATGKEYKMQNINPAYSGNSAFTLTDGLFGTRQSYDRWVGTLGEDYVVELDLKEKTQVKNISINFLDENGSWIFAPMEVSFFISKDKKEWEKIKTINTKDIKPNENSIFTYNSELKKEIGRTKCENVPKYVSVMFDDVRYIRIEAKSIKTCPEGHSGYGYKAHCFADEIIVE</sequence>
<protein>
    <recommendedName>
        <fullName evidence="3">beta-N-acetylhexosaminidase</fullName>
        <ecNumber evidence="3">3.2.1.52</ecNumber>
    </recommendedName>
</protein>
<comment type="caution">
    <text evidence="9">The sequence shown here is derived from an EMBL/GenBank/DDBJ whole genome shotgun (WGS) entry which is preliminary data.</text>
</comment>
<dbReference type="GO" id="GO:0005975">
    <property type="term" value="P:carbohydrate metabolic process"/>
    <property type="evidence" value="ECO:0007669"/>
    <property type="project" value="InterPro"/>
</dbReference>
<comment type="similarity">
    <text evidence="2">Belongs to the glycosyl hydrolase 20 family.</text>
</comment>
<dbReference type="PANTHER" id="PTHR22600">
    <property type="entry name" value="BETA-HEXOSAMINIDASE"/>
    <property type="match status" value="1"/>
</dbReference>
<dbReference type="Pfam" id="PF00728">
    <property type="entry name" value="Glyco_hydro_20"/>
    <property type="match status" value="1"/>
</dbReference>
<proteinExistence type="inferred from homology"/>
<dbReference type="InterPro" id="IPR015883">
    <property type="entry name" value="Glyco_hydro_20_cat"/>
</dbReference>
<comment type="catalytic activity">
    <reaction evidence="1">
        <text>Hydrolysis of terminal non-reducing N-acetyl-D-hexosamine residues in N-acetyl-beta-D-hexosaminides.</text>
        <dbReference type="EC" id="3.2.1.52"/>
    </reaction>
</comment>
<dbReference type="SUPFAM" id="SSF51445">
    <property type="entry name" value="(Trans)glycosidases"/>
    <property type="match status" value="1"/>
</dbReference>
<evidence type="ECO:0000259" key="7">
    <source>
        <dbReference type="Pfam" id="PF02838"/>
    </source>
</evidence>
<dbReference type="PRINTS" id="PR00738">
    <property type="entry name" value="GLHYDRLASE20"/>
</dbReference>
<dbReference type="EC" id="3.2.1.52" evidence="3"/>
<dbReference type="Gene3D" id="2.60.120.260">
    <property type="entry name" value="Galactose-binding domain-like"/>
    <property type="match status" value="1"/>
</dbReference>
<feature type="domain" description="Beta-hexosaminidase bacterial type N-terminal" evidence="7">
    <location>
        <begin position="25"/>
        <end position="166"/>
    </location>
</feature>
<feature type="domain" description="Glycoside hydrolase family 20 catalytic" evidence="6">
    <location>
        <begin position="169"/>
        <end position="514"/>
    </location>
</feature>
<dbReference type="Pfam" id="PF13290">
    <property type="entry name" value="CHB_HEX_C_1"/>
    <property type="match status" value="1"/>
</dbReference>
<evidence type="ECO:0000256" key="2">
    <source>
        <dbReference type="ARBA" id="ARBA00006285"/>
    </source>
</evidence>
<evidence type="ECO:0000256" key="3">
    <source>
        <dbReference type="ARBA" id="ARBA00012663"/>
    </source>
</evidence>
<dbReference type="Pfam" id="PF02838">
    <property type="entry name" value="Glyco_hydro_20b"/>
    <property type="match status" value="1"/>
</dbReference>
<dbReference type="SUPFAM" id="SSF55545">
    <property type="entry name" value="beta-N-acetylhexosaminidase-like domain"/>
    <property type="match status" value="1"/>
</dbReference>
<keyword evidence="4" id="KW-0378">Hydrolase</keyword>
<dbReference type="CDD" id="cd06563">
    <property type="entry name" value="GH20_chitobiase-like"/>
    <property type="match status" value="1"/>
</dbReference>
<evidence type="ECO:0000259" key="6">
    <source>
        <dbReference type="Pfam" id="PF00728"/>
    </source>
</evidence>